<name>A0A0K2U0Z9_LEPSM</name>
<protein>
    <submittedName>
        <fullName evidence="1">Uncharacterized protein</fullName>
    </submittedName>
</protein>
<accession>A0A0K2U0Z9</accession>
<organism evidence="1">
    <name type="scientific">Lepeophtheirus salmonis</name>
    <name type="common">Salmon louse</name>
    <name type="synonym">Caligus salmonis</name>
    <dbReference type="NCBI Taxonomy" id="72036"/>
    <lineage>
        <taxon>Eukaryota</taxon>
        <taxon>Metazoa</taxon>
        <taxon>Ecdysozoa</taxon>
        <taxon>Arthropoda</taxon>
        <taxon>Crustacea</taxon>
        <taxon>Multicrustacea</taxon>
        <taxon>Hexanauplia</taxon>
        <taxon>Copepoda</taxon>
        <taxon>Siphonostomatoida</taxon>
        <taxon>Caligidae</taxon>
        <taxon>Lepeophtheirus</taxon>
    </lineage>
</organism>
<reference evidence="1" key="1">
    <citation type="submission" date="2014-05" db="EMBL/GenBank/DDBJ databases">
        <authorList>
            <person name="Chronopoulou M."/>
        </authorList>
    </citation>
    <scope>NUCLEOTIDE SEQUENCE</scope>
    <source>
        <tissue evidence="1">Whole organism</tissue>
    </source>
</reference>
<sequence length="50" mass="5665">MSPALYCQKSIDVVTLTSPIHLNKLSSSFTIDVGFRLYDENTCLQDLSHY</sequence>
<evidence type="ECO:0000313" key="1">
    <source>
        <dbReference type="EMBL" id="CDW31898.1"/>
    </source>
</evidence>
<dbReference type="AlphaFoldDB" id="A0A0K2U0Z9"/>
<proteinExistence type="predicted"/>
<dbReference type="EMBL" id="HACA01014537">
    <property type="protein sequence ID" value="CDW31898.1"/>
    <property type="molecule type" value="Transcribed_RNA"/>
</dbReference>